<dbReference type="PANTHER" id="PTHR43008:SF7">
    <property type="entry name" value="SHORT CHAIN DEHYDROGENASE_REDUCTASE (AFU_ORTHOLOGUE AFUA_2G00830)"/>
    <property type="match status" value="1"/>
</dbReference>
<dbReference type="Gene3D" id="3.40.50.720">
    <property type="entry name" value="NAD(P)-binding Rossmann-like Domain"/>
    <property type="match status" value="1"/>
</dbReference>
<dbReference type="Proteomes" id="UP000737391">
    <property type="component" value="Unassembled WGS sequence"/>
</dbReference>
<dbReference type="OrthoDB" id="5307821at2759"/>
<dbReference type="PRINTS" id="PR00081">
    <property type="entry name" value="GDHRDH"/>
</dbReference>
<evidence type="ECO:0000313" key="4">
    <source>
        <dbReference type="EMBL" id="KAF4480109.1"/>
    </source>
</evidence>
<accession>A0A9P5AXU6</accession>
<name>A0A9P5AXU6_9HYPO</name>
<dbReference type="InterPro" id="IPR036291">
    <property type="entry name" value="NAD(P)-bd_dom_sf"/>
</dbReference>
<dbReference type="InterPro" id="IPR002347">
    <property type="entry name" value="SDR_fam"/>
</dbReference>
<evidence type="ECO:0000313" key="5">
    <source>
        <dbReference type="Proteomes" id="UP000737391"/>
    </source>
</evidence>
<comment type="caution">
    <text evidence="4">The sequence shown here is derived from an EMBL/GenBank/DDBJ whole genome shotgun (WGS) entry which is preliminary data.</text>
</comment>
<dbReference type="GO" id="GO:0050664">
    <property type="term" value="F:oxidoreductase activity, acting on NAD(P)H, oxygen as acceptor"/>
    <property type="evidence" value="ECO:0007669"/>
    <property type="project" value="TreeGrafter"/>
</dbReference>
<evidence type="ECO:0000256" key="1">
    <source>
        <dbReference type="ARBA" id="ARBA00006484"/>
    </source>
</evidence>
<keyword evidence="2" id="KW-0521">NADP</keyword>
<dbReference type="GO" id="GO:0016616">
    <property type="term" value="F:oxidoreductase activity, acting on the CH-OH group of donors, NAD or NADP as acceptor"/>
    <property type="evidence" value="ECO:0007669"/>
    <property type="project" value="UniProtKB-ARBA"/>
</dbReference>
<dbReference type="PROSITE" id="PS00061">
    <property type="entry name" value="ADH_SHORT"/>
    <property type="match status" value="1"/>
</dbReference>
<dbReference type="Pfam" id="PF00106">
    <property type="entry name" value="adh_short"/>
    <property type="match status" value="1"/>
</dbReference>
<dbReference type="PANTHER" id="PTHR43008">
    <property type="entry name" value="BENZIL REDUCTASE"/>
    <property type="match status" value="1"/>
</dbReference>
<dbReference type="EMBL" id="LUFC02001242">
    <property type="protein sequence ID" value="KAF4480109.1"/>
    <property type="molecule type" value="Genomic_DNA"/>
</dbReference>
<evidence type="ECO:0000256" key="3">
    <source>
        <dbReference type="ARBA" id="ARBA00023002"/>
    </source>
</evidence>
<keyword evidence="5" id="KW-1185">Reference proteome</keyword>
<sequence length="274" mass="29942">MFNAGETAVITGGASGIGLAIAKKCFGRGMKVLIADRNTTLLEEAKASVGESLLTIHLDVRKLGDWEKLKHQVAHELGGRVDFLLLNAGIQPPSNWNDPETFRTIFDANLFGVINGIATMLPVLKSQGKSSIVVTGSKQGITNPPGNPAYNASKAALNSVTEQLSYDLRDTTIKVHLLVPGWTFTGLGGGSPSSQRPKPHAAWTPEQVADIMEDRMRKGDFYIICPDNEVTEEMDRKRILWSAGDIVHGRPALSRWRHEFQGQVSDWMAKPDVE</sequence>
<comment type="similarity">
    <text evidence="1">Belongs to the short-chain dehydrogenases/reductases (SDR) family.</text>
</comment>
<gene>
    <name evidence="4" type="ORF">FAGAP_12161</name>
</gene>
<dbReference type="CDD" id="cd05233">
    <property type="entry name" value="SDR_c"/>
    <property type="match status" value="1"/>
</dbReference>
<dbReference type="SUPFAM" id="SSF51735">
    <property type="entry name" value="NAD(P)-binding Rossmann-fold domains"/>
    <property type="match status" value="1"/>
</dbReference>
<dbReference type="AlphaFoldDB" id="A0A9P5AXU6"/>
<proteinExistence type="inferred from homology"/>
<keyword evidence="3" id="KW-0560">Oxidoreductase</keyword>
<evidence type="ECO:0000256" key="2">
    <source>
        <dbReference type="ARBA" id="ARBA00022857"/>
    </source>
</evidence>
<reference evidence="4" key="1">
    <citation type="submission" date="2020-01" db="EMBL/GenBank/DDBJ databases">
        <title>Identification and distribution of gene clusters putatively required for synthesis of sphingolipid metabolism inhibitors in phylogenetically diverse species of the filamentous fungus Fusarium.</title>
        <authorList>
            <person name="Kim H.-S."/>
            <person name="Busman M."/>
            <person name="Brown D.W."/>
            <person name="Divon H."/>
            <person name="Uhlig S."/>
            <person name="Proctor R.H."/>
        </authorList>
    </citation>
    <scope>NUCLEOTIDE SEQUENCE</scope>
    <source>
        <strain evidence="4">NRRL 31653</strain>
    </source>
</reference>
<organism evidence="4 5">
    <name type="scientific">Fusarium agapanthi</name>
    <dbReference type="NCBI Taxonomy" id="1803897"/>
    <lineage>
        <taxon>Eukaryota</taxon>
        <taxon>Fungi</taxon>
        <taxon>Dikarya</taxon>
        <taxon>Ascomycota</taxon>
        <taxon>Pezizomycotina</taxon>
        <taxon>Sordariomycetes</taxon>
        <taxon>Hypocreomycetidae</taxon>
        <taxon>Hypocreales</taxon>
        <taxon>Nectriaceae</taxon>
        <taxon>Fusarium</taxon>
        <taxon>Fusarium fujikuroi species complex</taxon>
    </lineage>
</organism>
<protein>
    <submittedName>
        <fullName evidence="4">Short-chain dehydrogenase reductase</fullName>
    </submittedName>
</protein>
<dbReference type="InterPro" id="IPR020904">
    <property type="entry name" value="Sc_DH/Rdtase_CS"/>
</dbReference>